<dbReference type="HOGENOM" id="CLU_133394_0_0_1"/>
<evidence type="ECO:0000313" key="4">
    <source>
        <dbReference type="Proteomes" id="UP000016927"/>
    </source>
</evidence>
<feature type="transmembrane region" description="Helical" evidence="2">
    <location>
        <begin position="134"/>
        <end position="152"/>
    </location>
</feature>
<keyword evidence="2" id="KW-0472">Membrane</keyword>
<feature type="coiled-coil region" evidence="1">
    <location>
        <begin position="95"/>
        <end position="122"/>
    </location>
</feature>
<evidence type="ECO:0000256" key="2">
    <source>
        <dbReference type="SAM" id="Phobius"/>
    </source>
</evidence>
<dbReference type="Proteomes" id="UP000016927">
    <property type="component" value="Unassembled WGS sequence"/>
</dbReference>
<protein>
    <submittedName>
        <fullName evidence="3">Uncharacterized protein</fullName>
    </submittedName>
</protein>
<keyword evidence="2" id="KW-1133">Transmembrane helix</keyword>
<proteinExistence type="predicted"/>
<organism evidence="3 4">
    <name type="scientific">Nosema bombycis (strain CQ1 / CVCC 102059)</name>
    <name type="common">Microsporidian parasite</name>
    <name type="synonym">Pebrine of silkworm</name>
    <dbReference type="NCBI Taxonomy" id="578461"/>
    <lineage>
        <taxon>Eukaryota</taxon>
        <taxon>Fungi</taxon>
        <taxon>Fungi incertae sedis</taxon>
        <taxon>Microsporidia</taxon>
        <taxon>Nosematidae</taxon>
        <taxon>Nosema</taxon>
    </lineage>
</organism>
<gene>
    <name evidence="3" type="ORF">NBO_84g0012</name>
</gene>
<keyword evidence="2" id="KW-0812">Transmembrane</keyword>
<evidence type="ECO:0000256" key="1">
    <source>
        <dbReference type="SAM" id="Coils"/>
    </source>
</evidence>
<keyword evidence="4" id="KW-1185">Reference proteome</keyword>
<keyword evidence="1" id="KW-0175">Coiled coil</keyword>
<accession>R0M5L9</accession>
<dbReference type="EMBL" id="KB908992">
    <property type="protein sequence ID" value="EOB13294.1"/>
    <property type="molecule type" value="Genomic_DNA"/>
</dbReference>
<name>R0M5L9_NOSB1</name>
<sequence>MDTITLFYEANFILKRDQYKNEDDIYGMVILREMPLMFRKRDVQCPNIVNMFIKLFNISLKYVKNLFRNNKEQEITLRNKNEFKKSRKKKNSIYEKSIISKINSIEQEIAQLEKNLHNLINHIKGKTRCKIKNTICFSLLKICVPLIIMFGFKEFQIRLNQRKSIIEIKGF</sequence>
<dbReference type="VEuPathDB" id="MicrosporidiaDB:NBO_84g0012"/>
<evidence type="ECO:0000313" key="3">
    <source>
        <dbReference type="EMBL" id="EOB13294.1"/>
    </source>
</evidence>
<reference evidence="3 4" key="1">
    <citation type="journal article" date="2013" name="BMC Genomics">
        <title>Comparative genomics of parasitic silkworm microsporidia reveal an association between genome expansion and host adaptation.</title>
        <authorList>
            <person name="Pan G."/>
            <person name="Xu J."/>
            <person name="Li T."/>
            <person name="Xia Q."/>
            <person name="Liu S.L."/>
            <person name="Zhang G."/>
            <person name="Li S."/>
            <person name="Li C."/>
            <person name="Liu H."/>
            <person name="Yang L."/>
            <person name="Liu T."/>
            <person name="Zhang X."/>
            <person name="Wu Z."/>
            <person name="Fan W."/>
            <person name="Dang X."/>
            <person name="Xiang H."/>
            <person name="Tao M."/>
            <person name="Li Y."/>
            <person name="Hu J."/>
            <person name="Li Z."/>
            <person name="Lin L."/>
            <person name="Luo J."/>
            <person name="Geng L."/>
            <person name="Wang L."/>
            <person name="Long M."/>
            <person name="Wan Y."/>
            <person name="He N."/>
            <person name="Zhang Z."/>
            <person name="Lu C."/>
            <person name="Keeling P.J."/>
            <person name="Wang J."/>
            <person name="Xiang Z."/>
            <person name="Zhou Z."/>
        </authorList>
    </citation>
    <scope>NUCLEOTIDE SEQUENCE [LARGE SCALE GENOMIC DNA]</scope>
    <source>
        <strain evidence="4">CQ1 / CVCC 102059</strain>
    </source>
</reference>
<dbReference type="AlphaFoldDB" id="R0M5L9"/>